<evidence type="ECO:0000259" key="5">
    <source>
        <dbReference type="Pfam" id="PF25398"/>
    </source>
</evidence>
<feature type="compositionally biased region" description="Polar residues" evidence="3">
    <location>
        <begin position="419"/>
        <end position="435"/>
    </location>
</feature>
<dbReference type="EMBL" id="AHKC01010380">
    <property type="protein sequence ID" value="EKF32131.1"/>
    <property type="molecule type" value="Genomic_DNA"/>
</dbReference>
<dbReference type="InterPro" id="IPR057476">
    <property type="entry name" value="Cux_N"/>
</dbReference>
<dbReference type="AlphaFoldDB" id="K2NB99"/>
<gene>
    <name evidence="6" type="ORF">MOQ_004023</name>
</gene>
<feature type="transmembrane region" description="Helical" evidence="4">
    <location>
        <begin position="632"/>
        <end position="649"/>
    </location>
</feature>
<keyword evidence="4" id="KW-1133">Transmembrane helix</keyword>
<accession>K2NB99</accession>
<evidence type="ECO:0000256" key="3">
    <source>
        <dbReference type="SAM" id="MobiDB-lite"/>
    </source>
</evidence>
<reference evidence="6 7" key="1">
    <citation type="journal article" date="2012" name="BMC Genomics">
        <title>Comparative genomic analysis of human infective Trypanosoma cruzi lineages with the bat-restricted subspecies T. cruzi marinkellei.</title>
        <authorList>
            <person name="Franzen O."/>
            <person name="Talavera-Lopez C."/>
            <person name="Ochaya S."/>
            <person name="Butler C.E."/>
            <person name="Messenger L.A."/>
            <person name="Lewis M.D."/>
            <person name="Llewellyn M.S."/>
            <person name="Marinkelle C.J."/>
            <person name="Tyler K.M."/>
            <person name="Miles M.A."/>
            <person name="Andersson B."/>
        </authorList>
    </citation>
    <scope>NUCLEOTIDE SEQUENCE [LARGE SCALE GENOMIC DNA]</scope>
    <source>
        <strain evidence="6 7">B7</strain>
    </source>
</reference>
<feature type="region of interest" description="Disordered" evidence="3">
    <location>
        <begin position="419"/>
        <end position="447"/>
    </location>
</feature>
<keyword evidence="7" id="KW-1185">Reference proteome</keyword>
<dbReference type="PANTHER" id="PTHR14043:SF17">
    <property type="entry name" value="PROTEIN CASP"/>
    <property type="match status" value="1"/>
</dbReference>
<feature type="coiled-coil region" evidence="2">
    <location>
        <begin position="136"/>
        <end position="195"/>
    </location>
</feature>
<evidence type="ECO:0000313" key="7">
    <source>
        <dbReference type="Proteomes" id="UP000007350"/>
    </source>
</evidence>
<protein>
    <recommendedName>
        <fullName evidence="5">Cux N-terminal domain-containing protein</fullName>
    </recommendedName>
</protein>
<evidence type="ECO:0000256" key="2">
    <source>
        <dbReference type="SAM" id="Coils"/>
    </source>
</evidence>
<evidence type="ECO:0000256" key="4">
    <source>
        <dbReference type="SAM" id="Phobius"/>
    </source>
</evidence>
<dbReference type="Proteomes" id="UP000007350">
    <property type="component" value="Unassembled WGS sequence"/>
</dbReference>
<proteinExistence type="predicted"/>
<dbReference type="OrthoDB" id="10257567at2759"/>
<keyword evidence="4" id="KW-0812">Transmembrane</keyword>
<feature type="region of interest" description="Disordered" evidence="3">
    <location>
        <begin position="486"/>
        <end position="505"/>
    </location>
</feature>
<evidence type="ECO:0000313" key="6">
    <source>
        <dbReference type="EMBL" id="EKF32131.1"/>
    </source>
</evidence>
<sequence>MDGNTVLLRWEEQYFSLCEITSKWREVHLSSLQDNTPYDRILSQHENLKAYREKVRNLTKVFSRLDNEEKLNEFVALLKEYQSYIDKLTSYLKNTERSYIELFNRVKGITDPYPFMETFRGEMERMLEDVEKVHAYKALEEEVHLLQAELAGLRGHEVTMDRLRRQLAESESNAMRHAEQSAKDLAAEYQTLLSQSQHLKYELQQEVQSLQYEIHQRDKTIRELKNHVVELRTSVEEVEAQRGRDMAQFAMELEASQNDMLKKETELQRLLACRNNDLHADCTECVPVVALDASSQLFVDCKGVNADSNPNEGKKIPLSQKDADLNAARWGEEKLEMKQQEEALRKELFALRLKYDELCTVNENQRRQKEEDPQVKMVRTEEFQHRIASLNVYVDQLKAEKAQLARTVQSLEKELSNVPTNSSLSTFNDKASSQRGDMASAEVSRTKGRERKELELLEKDGYSFERLLASSAMWQGGVNALDEENGEQNNAVSSSHPSSPQEAKKDPFLIVALQRDKLRERLLTLNEVMSSQIQSLQLEVANLFSENFALRQRMAGYAGGDAHPGNDCASIYGFPMLGSVGKDDGLQPKAGIPWLVDPVAGVLSCRTVLNVLDYGAGVVSLHVFSTTFGRRMFVMYLAVLHVYLVYLFLM</sequence>
<name>K2NB99_TRYCR</name>
<feature type="compositionally biased region" description="Polar residues" evidence="3">
    <location>
        <begin position="487"/>
        <end position="501"/>
    </location>
</feature>
<keyword evidence="1 2" id="KW-0175">Coiled coil</keyword>
<evidence type="ECO:0000256" key="1">
    <source>
        <dbReference type="ARBA" id="ARBA00023054"/>
    </source>
</evidence>
<dbReference type="Pfam" id="PF25398">
    <property type="entry name" value="CUX1_N"/>
    <property type="match status" value="1"/>
</dbReference>
<comment type="caution">
    <text evidence="6">The sequence shown here is derived from an EMBL/GenBank/DDBJ whole genome shotgun (WGS) entry which is preliminary data.</text>
</comment>
<organism evidence="6 7">
    <name type="scientific">Trypanosoma cruzi marinkellei</name>
    <dbReference type="NCBI Taxonomy" id="85056"/>
    <lineage>
        <taxon>Eukaryota</taxon>
        <taxon>Discoba</taxon>
        <taxon>Euglenozoa</taxon>
        <taxon>Kinetoplastea</taxon>
        <taxon>Metakinetoplastina</taxon>
        <taxon>Trypanosomatida</taxon>
        <taxon>Trypanosomatidae</taxon>
        <taxon>Trypanosoma</taxon>
        <taxon>Schizotrypanum</taxon>
    </lineage>
</organism>
<feature type="domain" description="Cux N-terminal" evidence="5">
    <location>
        <begin position="15"/>
        <end position="120"/>
    </location>
</feature>
<keyword evidence="4" id="KW-0472">Membrane</keyword>
<dbReference type="PANTHER" id="PTHR14043">
    <property type="entry name" value="CCAAT DISPLACEMENT PROTEIN-RELATED"/>
    <property type="match status" value="1"/>
</dbReference>